<dbReference type="Pfam" id="PF00013">
    <property type="entry name" value="KH_1"/>
    <property type="match status" value="1"/>
</dbReference>
<evidence type="ECO:0000313" key="5">
    <source>
        <dbReference type="Proteomes" id="UP000507470"/>
    </source>
</evidence>
<organism evidence="4 5">
    <name type="scientific">Mytilus coruscus</name>
    <name type="common">Sea mussel</name>
    <dbReference type="NCBI Taxonomy" id="42192"/>
    <lineage>
        <taxon>Eukaryota</taxon>
        <taxon>Metazoa</taxon>
        <taxon>Spiralia</taxon>
        <taxon>Lophotrochozoa</taxon>
        <taxon>Mollusca</taxon>
        <taxon>Bivalvia</taxon>
        <taxon>Autobranchia</taxon>
        <taxon>Pteriomorphia</taxon>
        <taxon>Mytilida</taxon>
        <taxon>Mytiloidea</taxon>
        <taxon>Mytilidae</taxon>
        <taxon>Mytilinae</taxon>
        <taxon>Mytilus</taxon>
    </lineage>
</organism>
<evidence type="ECO:0000256" key="2">
    <source>
        <dbReference type="SAM" id="MobiDB-lite"/>
    </source>
</evidence>
<evidence type="ECO:0000259" key="3">
    <source>
        <dbReference type="Pfam" id="PF00013"/>
    </source>
</evidence>
<dbReference type="EMBL" id="CACVKT020005076">
    <property type="protein sequence ID" value="CAC5392785.1"/>
    <property type="molecule type" value="Genomic_DNA"/>
</dbReference>
<dbReference type="Proteomes" id="UP000507470">
    <property type="component" value="Unassembled WGS sequence"/>
</dbReference>
<protein>
    <submittedName>
        <fullName evidence="4">FMR</fullName>
    </submittedName>
</protein>
<evidence type="ECO:0000313" key="4">
    <source>
        <dbReference type="EMBL" id="CAC5392785.1"/>
    </source>
</evidence>
<reference evidence="4 5" key="1">
    <citation type="submission" date="2020-06" db="EMBL/GenBank/DDBJ databases">
        <authorList>
            <person name="Li R."/>
            <person name="Bekaert M."/>
        </authorList>
    </citation>
    <scope>NUCLEOTIDE SEQUENCE [LARGE SCALE GENOMIC DNA]</scope>
    <source>
        <strain evidence="5">wild</strain>
    </source>
</reference>
<name>A0A6J8C8N0_MYTCO</name>
<feature type="domain" description="K Homology" evidence="3">
    <location>
        <begin position="48"/>
        <end position="101"/>
    </location>
</feature>
<dbReference type="AlphaFoldDB" id="A0A6J8C8N0"/>
<evidence type="ECO:0000256" key="1">
    <source>
        <dbReference type="PROSITE-ProRule" id="PRU00117"/>
    </source>
</evidence>
<dbReference type="Gene3D" id="3.30.1370.10">
    <property type="entry name" value="K Homology domain, type 1"/>
    <property type="match status" value="1"/>
</dbReference>
<dbReference type="GO" id="GO:0003723">
    <property type="term" value="F:RNA binding"/>
    <property type="evidence" value="ECO:0007669"/>
    <property type="project" value="UniProtKB-UniRule"/>
</dbReference>
<accession>A0A6J8C8N0</accession>
<sequence>MYIGHSAVKIPYKYRIKVYCNKRSLVYLGHPAVKQNSSPMLLRLPVFTGRVIGKNGNVINEVINKSLVKKIETHNVKENAVVTFNIIGPSEAIQRAVLMLNNKLDEIECINKRIQRRYEFNADKKKLSSNGGGENSFKGKYNVQRRQKQGKKPTGSKTPDEDCLVFFLKNKIFRRIDYDAKQKQKQRALHKLSRGNVKMQHQGKSKLSKPELAIDFYLLIGEIVLFNPSFTENYKQCGDQHNCSKEKKVKSKVRNYIIETDHGHINLTKARFQDNCLGKYIEAAIKNKGLNGVLKVGTWTDWDDDRGTCISLDTPEISNEKGEICFEKCIENESNRWDEQWCLEPQQTKIKAKVKNNIIETDHGQTNRTKARFQDNCLGKNNEAVLKVNCENTVLKVATWTGCDDDRGTCISLDSPEFSNEKGDICFEKCIENESNRREEQWWKEPQQTRNTWEMLDSDEESSISTELEQFKMGETKARSNRLSNSLTNQLSAVRDYTETLVAYNVGGIIETNTSDVENQLSSVEDSAEALEKSS</sequence>
<dbReference type="InterPro" id="IPR036612">
    <property type="entry name" value="KH_dom_type_1_sf"/>
</dbReference>
<dbReference type="SUPFAM" id="SSF54791">
    <property type="entry name" value="Eukaryotic type KH-domain (KH-domain type I)"/>
    <property type="match status" value="1"/>
</dbReference>
<dbReference type="InterPro" id="IPR004088">
    <property type="entry name" value="KH_dom_type_1"/>
</dbReference>
<keyword evidence="5" id="KW-1185">Reference proteome</keyword>
<feature type="region of interest" description="Disordered" evidence="2">
    <location>
        <begin position="125"/>
        <end position="159"/>
    </location>
</feature>
<dbReference type="PROSITE" id="PS50084">
    <property type="entry name" value="KH_TYPE_1"/>
    <property type="match status" value="1"/>
</dbReference>
<keyword evidence="1" id="KW-0694">RNA-binding</keyword>
<dbReference type="OrthoDB" id="6252957at2759"/>
<proteinExistence type="predicted"/>
<gene>
    <name evidence="4" type="ORF">MCOR_27695</name>
</gene>